<organism evidence="1 3">
    <name type="scientific">Arctia plantaginis</name>
    <name type="common">Wood tiger moth</name>
    <name type="synonym">Phalaena plantaginis</name>
    <dbReference type="NCBI Taxonomy" id="874455"/>
    <lineage>
        <taxon>Eukaryota</taxon>
        <taxon>Metazoa</taxon>
        <taxon>Ecdysozoa</taxon>
        <taxon>Arthropoda</taxon>
        <taxon>Hexapoda</taxon>
        <taxon>Insecta</taxon>
        <taxon>Pterygota</taxon>
        <taxon>Neoptera</taxon>
        <taxon>Endopterygota</taxon>
        <taxon>Lepidoptera</taxon>
        <taxon>Glossata</taxon>
        <taxon>Ditrysia</taxon>
        <taxon>Noctuoidea</taxon>
        <taxon>Erebidae</taxon>
        <taxon>Arctiinae</taxon>
        <taxon>Arctia</taxon>
    </lineage>
</organism>
<dbReference type="Proteomes" id="UP000494106">
    <property type="component" value="Unassembled WGS sequence"/>
</dbReference>
<gene>
    <name evidence="1" type="ORF">APLA_LOCUS5613</name>
    <name evidence="2" type="ORF">APLA_LOCUS9701</name>
</gene>
<accession>A0A8S0ZMI8</accession>
<evidence type="ECO:0000313" key="3">
    <source>
        <dbReference type="Proteomes" id="UP000494106"/>
    </source>
</evidence>
<evidence type="ECO:0000313" key="2">
    <source>
        <dbReference type="EMBL" id="CAB3241986.1"/>
    </source>
</evidence>
<evidence type="ECO:0000313" key="4">
    <source>
        <dbReference type="Proteomes" id="UP000494256"/>
    </source>
</evidence>
<dbReference type="AlphaFoldDB" id="A0A8S0ZMI8"/>
<protein>
    <submittedName>
        <fullName evidence="1">Uncharacterized protein</fullName>
    </submittedName>
</protein>
<dbReference type="EMBL" id="CADEBD010000312">
    <property type="protein sequence ID" value="CAB3241986.1"/>
    <property type="molecule type" value="Genomic_DNA"/>
</dbReference>
<dbReference type="Proteomes" id="UP000494256">
    <property type="component" value="Unassembled WGS sequence"/>
</dbReference>
<evidence type="ECO:0000313" key="1">
    <source>
        <dbReference type="EMBL" id="CAB3234536.1"/>
    </source>
</evidence>
<dbReference type="OrthoDB" id="7304622at2759"/>
<proteinExistence type="predicted"/>
<keyword evidence="3" id="KW-1185">Reference proteome</keyword>
<reference evidence="3 4" key="1">
    <citation type="submission" date="2020-04" db="EMBL/GenBank/DDBJ databases">
        <authorList>
            <person name="Wallbank WR R."/>
            <person name="Pardo Diaz C."/>
            <person name="Kozak K."/>
            <person name="Martin S."/>
            <person name="Jiggins C."/>
            <person name="Moest M."/>
            <person name="Warren A I."/>
            <person name="Byers J.R.P. K."/>
            <person name="Montejo-Kovacevich G."/>
            <person name="Yen C E."/>
        </authorList>
    </citation>
    <scope>NUCLEOTIDE SEQUENCE [LARGE SCALE GENOMIC DNA]</scope>
</reference>
<dbReference type="EMBL" id="CADEBC010000483">
    <property type="protein sequence ID" value="CAB3234536.1"/>
    <property type="molecule type" value="Genomic_DNA"/>
</dbReference>
<comment type="caution">
    <text evidence="1">The sequence shown here is derived from an EMBL/GenBank/DDBJ whole genome shotgun (WGS) entry which is preliminary data.</text>
</comment>
<name>A0A8S0ZMI8_ARCPL</name>
<sequence>MRHMQCGARAAALHNKLVSEYMSVGQASEMWFSGSVQASRPRPARCIANIPDIQHARPRNATRQPDTPTQLFCIAQYSLTF</sequence>